<evidence type="ECO:0000313" key="2">
    <source>
        <dbReference type="EMBL" id="CEM15585.1"/>
    </source>
</evidence>
<keyword evidence="3" id="KW-1185">Reference proteome</keyword>
<feature type="region of interest" description="Disordered" evidence="1">
    <location>
        <begin position="1"/>
        <end position="132"/>
    </location>
</feature>
<name>A0A0G4FN26_VITBC</name>
<dbReference type="AlphaFoldDB" id="A0A0G4FN26"/>
<feature type="compositionally biased region" description="Low complexity" evidence="1">
    <location>
        <begin position="111"/>
        <end position="123"/>
    </location>
</feature>
<gene>
    <name evidence="2" type="ORF">Vbra_15815</name>
</gene>
<dbReference type="Proteomes" id="UP000041254">
    <property type="component" value="Unassembled WGS sequence"/>
</dbReference>
<reference evidence="2 3" key="1">
    <citation type="submission" date="2014-11" db="EMBL/GenBank/DDBJ databases">
        <authorList>
            <person name="Zhu J."/>
            <person name="Qi W."/>
            <person name="Song R."/>
        </authorList>
    </citation>
    <scope>NUCLEOTIDE SEQUENCE [LARGE SCALE GENOMIC DNA]</scope>
</reference>
<feature type="compositionally biased region" description="Low complexity" evidence="1">
    <location>
        <begin position="91"/>
        <end position="102"/>
    </location>
</feature>
<feature type="compositionally biased region" description="Pro residues" evidence="1">
    <location>
        <begin position="16"/>
        <end position="31"/>
    </location>
</feature>
<dbReference type="VEuPathDB" id="CryptoDB:Vbra_15815"/>
<organism evidence="2 3">
    <name type="scientific">Vitrella brassicaformis (strain CCMP3155)</name>
    <dbReference type="NCBI Taxonomy" id="1169540"/>
    <lineage>
        <taxon>Eukaryota</taxon>
        <taxon>Sar</taxon>
        <taxon>Alveolata</taxon>
        <taxon>Colpodellida</taxon>
        <taxon>Vitrellaceae</taxon>
        <taxon>Vitrella</taxon>
    </lineage>
</organism>
<proteinExistence type="predicted"/>
<dbReference type="Gene3D" id="3.30.70.330">
    <property type="match status" value="1"/>
</dbReference>
<evidence type="ECO:0000313" key="3">
    <source>
        <dbReference type="Proteomes" id="UP000041254"/>
    </source>
</evidence>
<dbReference type="InterPro" id="IPR012677">
    <property type="entry name" value="Nucleotide-bd_a/b_plait_sf"/>
</dbReference>
<accession>A0A0G4FN26</accession>
<dbReference type="EMBL" id="CDMY01000466">
    <property type="protein sequence ID" value="CEM15585.1"/>
    <property type="molecule type" value="Genomic_DNA"/>
</dbReference>
<evidence type="ECO:0000256" key="1">
    <source>
        <dbReference type="SAM" id="MobiDB-lite"/>
    </source>
</evidence>
<protein>
    <recommendedName>
        <fullName evidence="4">RRM Nup35-type domain-containing protein</fullName>
    </recommendedName>
</protein>
<feature type="compositionally biased region" description="Polar residues" evidence="1">
    <location>
        <begin position="67"/>
        <end position="76"/>
    </location>
</feature>
<evidence type="ECO:0008006" key="4">
    <source>
        <dbReference type="Google" id="ProtNLM"/>
    </source>
</evidence>
<sequence>MAEEDDIPRFWSHAPVTPPHSAPNLSPPYQPGTPAFGGSFAAVPQPTPGLGYPESAQRPFADPVTGRLTTSHTSSRSPFASGPAIPPSPPAHTHTPPLYVTPSVPPPVTPPTVNKAASASRGEGAAGGGGVGGGIGGTEDCWVTVYGVFPAGWALVRSSLEQVCGTIEVTEMPAGDCNYVWIKFRNPRLAEQCCQFNGQLVARGTFVGVLKGRQDGNYFGSPSRFASKAPAVQTNLSNGVLGAASISASDALAKPPAPKKVTGFLPWLLDYLFDV</sequence>
<dbReference type="InParanoid" id="A0A0G4FN26"/>